<dbReference type="AlphaFoldDB" id="A0A8J3VUK4"/>
<accession>A0A8J3VUK4</accession>
<sequence length="97" mass="10602">MGPGEAGGPDCLSGAGPVERQWHSGRVEYRHVRIAQLSQARHEGIQLVLGISDFAALQRPLRSLEILGQYLQTVALNQHAREPSCWKPQHGVAVLLS</sequence>
<protein>
    <submittedName>
        <fullName evidence="1">Uncharacterized protein</fullName>
    </submittedName>
</protein>
<evidence type="ECO:0000313" key="1">
    <source>
        <dbReference type="EMBL" id="GIH18999.1"/>
    </source>
</evidence>
<keyword evidence="2" id="KW-1185">Reference proteome</keyword>
<dbReference type="Proteomes" id="UP000642748">
    <property type="component" value="Unassembled WGS sequence"/>
</dbReference>
<reference evidence="1" key="1">
    <citation type="submission" date="2021-01" db="EMBL/GenBank/DDBJ databases">
        <title>Whole genome shotgun sequence of Rugosimonospora africana NBRC 104875.</title>
        <authorList>
            <person name="Komaki H."/>
            <person name="Tamura T."/>
        </authorList>
    </citation>
    <scope>NUCLEOTIDE SEQUENCE</scope>
    <source>
        <strain evidence="1">NBRC 104875</strain>
    </source>
</reference>
<dbReference type="EMBL" id="BONZ01000075">
    <property type="protein sequence ID" value="GIH18999.1"/>
    <property type="molecule type" value="Genomic_DNA"/>
</dbReference>
<organism evidence="1 2">
    <name type="scientific">Rugosimonospora africana</name>
    <dbReference type="NCBI Taxonomy" id="556532"/>
    <lineage>
        <taxon>Bacteria</taxon>
        <taxon>Bacillati</taxon>
        <taxon>Actinomycetota</taxon>
        <taxon>Actinomycetes</taxon>
        <taxon>Micromonosporales</taxon>
        <taxon>Micromonosporaceae</taxon>
        <taxon>Rugosimonospora</taxon>
    </lineage>
</organism>
<name>A0A8J3VUK4_9ACTN</name>
<gene>
    <name evidence="1" type="ORF">Raf01_71710</name>
</gene>
<comment type="caution">
    <text evidence="1">The sequence shown here is derived from an EMBL/GenBank/DDBJ whole genome shotgun (WGS) entry which is preliminary data.</text>
</comment>
<evidence type="ECO:0000313" key="2">
    <source>
        <dbReference type="Proteomes" id="UP000642748"/>
    </source>
</evidence>
<proteinExistence type="predicted"/>